<feature type="transmembrane region" description="Helical" evidence="1">
    <location>
        <begin position="6"/>
        <end position="29"/>
    </location>
</feature>
<organism evidence="2 3">
    <name type="scientific">Bondarzewia mesenterica</name>
    <dbReference type="NCBI Taxonomy" id="1095465"/>
    <lineage>
        <taxon>Eukaryota</taxon>
        <taxon>Fungi</taxon>
        <taxon>Dikarya</taxon>
        <taxon>Basidiomycota</taxon>
        <taxon>Agaricomycotina</taxon>
        <taxon>Agaricomycetes</taxon>
        <taxon>Russulales</taxon>
        <taxon>Bondarzewiaceae</taxon>
        <taxon>Bondarzewia</taxon>
    </lineage>
</organism>
<name>A0A4S4L250_9AGAM</name>
<dbReference type="AlphaFoldDB" id="A0A4S4L250"/>
<gene>
    <name evidence="2" type="ORF">EW146_g10060</name>
</gene>
<dbReference type="EMBL" id="SGPL01001091">
    <property type="protein sequence ID" value="THH04861.1"/>
    <property type="molecule type" value="Genomic_DNA"/>
</dbReference>
<dbReference type="Proteomes" id="UP000310158">
    <property type="component" value="Unassembled WGS sequence"/>
</dbReference>
<keyword evidence="3" id="KW-1185">Reference proteome</keyword>
<accession>A0A4S4L250</accession>
<reference evidence="2 3" key="1">
    <citation type="submission" date="2019-02" db="EMBL/GenBank/DDBJ databases">
        <title>Genome sequencing of the rare red list fungi Bondarzewia mesenterica.</title>
        <authorList>
            <person name="Buettner E."/>
            <person name="Kellner H."/>
        </authorList>
    </citation>
    <scope>NUCLEOTIDE SEQUENCE [LARGE SCALE GENOMIC DNA]</scope>
    <source>
        <strain evidence="2 3">DSM 108281</strain>
    </source>
</reference>
<evidence type="ECO:0000313" key="2">
    <source>
        <dbReference type="EMBL" id="THH04861.1"/>
    </source>
</evidence>
<keyword evidence="1" id="KW-0812">Transmembrane</keyword>
<comment type="caution">
    <text evidence="2">The sequence shown here is derived from an EMBL/GenBank/DDBJ whole genome shotgun (WGS) entry which is preliminary data.</text>
</comment>
<protein>
    <submittedName>
        <fullName evidence="2">Uncharacterized protein</fullName>
    </submittedName>
</protein>
<dbReference type="OrthoDB" id="2680369at2759"/>
<sequence>MSTVSGIEYFGLVSGIVSMLALTAGAISWHLPSAKLQELDATLEETETLFRDAQEQGLLMDPAFVEITQRHLSALRDRTIIVRGNVHAATTFFKQCKEMFKGLSLTISFICKDVKILRSVISTSSAEARLRLRETSMNVSSPANVSNRDISPPILCRNNTSTSETMTLHDEIGETYSPGTQPLTDATHADHGARLKTVASGELANDDRPAALFLAPV</sequence>
<keyword evidence="1" id="KW-1133">Transmembrane helix</keyword>
<keyword evidence="1" id="KW-0472">Membrane</keyword>
<evidence type="ECO:0000256" key="1">
    <source>
        <dbReference type="SAM" id="Phobius"/>
    </source>
</evidence>
<evidence type="ECO:0000313" key="3">
    <source>
        <dbReference type="Proteomes" id="UP000310158"/>
    </source>
</evidence>
<proteinExistence type="predicted"/>